<feature type="domain" description="DUF4350" evidence="2">
    <location>
        <begin position="38"/>
        <end position="292"/>
    </location>
</feature>
<evidence type="ECO:0000256" key="1">
    <source>
        <dbReference type="SAM" id="Phobius"/>
    </source>
</evidence>
<keyword evidence="1" id="KW-0472">Membrane</keyword>
<evidence type="ECO:0000313" key="3">
    <source>
        <dbReference type="EMBL" id="MCE7509316.1"/>
    </source>
</evidence>
<comment type="caution">
    <text evidence="3">The sequence shown here is derived from an EMBL/GenBank/DDBJ whole genome shotgun (WGS) entry which is preliminary data.</text>
</comment>
<evidence type="ECO:0000259" key="2">
    <source>
        <dbReference type="Pfam" id="PF14258"/>
    </source>
</evidence>
<accession>A0A9Q3W5Z7</accession>
<organism evidence="3 4">
    <name type="scientific">Alloalcanivorax xenomutans</name>
    <dbReference type="NCBI Taxonomy" id="1094342"/>
    <lineage>
        <taxon>Bacteria</taxon>
        <taxon>Pseudomonadati</taxon>
        <taxon>Pseudomonadota</taxon>
        <taxon>Gammaproteobacteria</taxon>
        <taxon>Oceanospirillales</taxon>
        <taxon>Alcanivoracaceae</taxon>
        <taxon>Alloalcanivorax</taxon>
    </lineage>
</organism>
<gene>
    <name evidence="3" type="ORF">LZG35_11765</name>
</gene>
<dbReference type="AlphaFoldDB" id="A0A9Q3W5Z7"/>
<reference evidence="3" key="1">
    <citation type="submission" date="2022-01" db="EMBL/GenBank/DDBJ databases">
        <authorList>
            <person name="Karlyshev A.V."/>
            <person name="Jaspars M."/>
        </authorList>
    </citation>
    <scope>NUCLEOTIDE SEQUENCE</scope>
    <source>
        <strain evidence="3">AGSA3-2</strain>
    </source>
</reference>
<evidence type="ECO:0000313" key="4">
    <source>
        <dbReference type="Proteomes" id="UP001107961"/>
    </source>
</evidence>
<name>A0A9Q3W5Z7_9GAMM</name>
<keyword evidence="4" id="KW-1185">Reference proteome</keyword>
<dbReference type="Pfam" id="PF14258">
    <property type="entry name" value="DUF4350"/>
    <property type="match status" value="1"/>
</dbReference>
<dbReference type="InterPro" id="IPR025646">
    <property type="entry name" value="DUF4350"/>
</dbReference>
<keyword evidence="1" id="KW-0812">Transmembrane</keyword>
<feature type="transmembrane region" description="Helical" evidence="1">
    <location>
        <begin position="316"/>
        <end position="333"/>
    </location>
</feature>
<dbReference type="RefSeq" id="WP_080530847.1">
    <property type="nucleotide sequence ID" value="NZ_CP012331.1"/>
</dbReference>
<protein>
    <submittedName>
        <fullName evidence="3">DUF4350 domain-containing protein</fullName>
    </submittedName>
</protein>
<proteinExistence type="predicted"/>
<dbReference type="Proteomes" id="UP001107961">
    <property type="component" value="Unassembled WGS sequence"/>
</dbReference>
<sequence length="441" mass="50663">MKRWWPYLVLVLLVALVAGYFWATVPVQYAAPASPDASVRNNPYLAAQQLLDHWRRPSRRIFSTRALFPLPDTDTTLILDGDRGSLGYERQLDLLNWVHDGGNLIIAARYLPPSSGWFAEEETEQDENETRRRDPDSLLSLFEVEVEALPREDNEEDPLALLFDRFRPMEDWFLEYCLSGDASEERLHQCEVLTCQAPQHWQPPAATHNLGDQPRLLQSETPIRLLYTPLPIDDSTGEPAQVLEASASNEAGETLLRFRVGGGTVTVLTELGLWDNQHLHHFDHARLLADLTARGPVWFVRGIDIPPLPIWLWERFWPLILALVLALAFWLWRRLPRRGPLWRDPARQHTDYLGHLRAIGHFHWRTGQSDRLLASLRHQVQRRIALQHADPVKALALTAKRLDIPEHTLSQVLEQTPADRAQCVAMVALLQQVRQRIRSQP</sequence>
<dbReference type="EMBL" id="JAJVKT010000013">
    <property type="protein sequence ID" value="MCE7509316.1"/>
    <property type="molecule type" value="Genomic_DNA"/>
</dbReference>
<keyword evidence="1" id="KW-1133">Transmembrane helix</keyword>